<reference evidence="1 2" key="1">
    <citation type="journal article" date="2019" name="J. Gen. Appl. Microbiol.">
        <title>Aerobic degradation of cis-dichloroethene by the marine bacterium Marinobacter salsuginis strain 5N-3.</title>
        <authorList>
            <person name="Inoue Y."/>
            <person name="Fukunaga Y."/>
            <person name="Katsumata H."/>
            <person name="Ohji S."/>
            <person name="Hosoyama A."/>
            <person name="Mori K."/>
            <person name="Ando K."/>
        </authorList>
    </citation>
    <scope>NUCLEOTIDE SEQUENCE [LARGE SCALE GENOMIC DNA]</scope>
    <source>
        <strain evidence="1 2">NBRC 109114</strain>
    </source>
</reference>
<evidence type="ECO:0000313" key="1">
    <source>
        <dbReference type="EMBL" id="GBO88699.1"/>
    </source>
</evidence>
<proteinExistence type="predicted"/>
<comment type="caution">
    <text evidence="1">The sequence shown here is derived from an EMBL/GenBank/DDBJ whole genome shotgun (WGS) entry which is preliminary data.</text>
</comment>
<dbReference type="EMBL" id="BGZI01000015">
    <property type="protein sequence ID" value="GBO88699.1"/>
    <property type="molecule type" value="Genomic_DNA"/>
</dbReference>
<name>A0A5M3Q138_9GAMM</name>
<evidence type="ECO:0000313" key="2">
    <source>
        <dbReference type="Proteomes" id="UP000387223"/>
    </source>
</evidence>
<protein>
    <submittedName>
        <fullName evidence="1">Uncharacterized protein</fullName>
    </submittedName>
</protein>
<dbReference type="Proteomes" id="UP000387223">
    <property type="component" value="Unassembled WGS sequence"/>
</dbReference>
<accession>A0A5M3Q138</accession>
<gene>
    <name evidence="1" type="ORF">MSSD14B_23670</name>
</gene>
<dbReference type="AlphaFoldDB" id="A0A5M3Q138"/>
<organism evidence="1 2">
    <name type="scientific">Marinobacter salsuginis</name>
    <dbReference type="NCBI Taxonomy" id="418719"/>
    <lineage>
        <taxon>Bacteria</taxon>
        <taxon>Pseudomonadati</taxon>
        <taxon>Pseudomonadota</taxon>
        <taxon>Gammaproteobacteria</taxon>
        <taxon>Pseudomonadales</taxon>
        <taxon>Marinobacteraceae</taxon>
        <taxon>Marinobacter</taxon>
    </lineage>
</organism>
<sequence length="44" mass="5052">MRKYEADDGGVQQVTQTKKQARYCMVVVEWLGKCCTSIKKVENV</sequence>